<dbReference type="EMBL" id="JAWDJW010006881">
    <property type="protein sequence ID" value="KAK3063355.1"/>
    <property type="molecule type" value="Genomic_DNA"/>
</dbReference>
<evidence type="ECO:0000313" key="2">
    <source>
        <dbReference type="Proteomes" id="UP001186974"/>
    </source>
</evidence>
<accession>A0ACC3D8K7</accession>
<name>A0ACC3D8K7_9PEZI</name>
<evidence type="ECO:0000313" key="1">
    <source>
        <dbReference type="EMBL" id="KAK3063355.1"/>
    </source>
</evidence>
<dbReference type="Proteomes" id="UP001186974">
    <property type="component" value="Unassembled WGS sequence"/>
</dbReference>
<comment type="caution">
    <text evidence="1">The sequence shown here is derived from an EMBL/GenBank/DDBJ whole genome shotgun (WGS) entry which is preliminary data.</text>
</comment>
<gene>
    <name evidence="1" type="ORF">LTS18_001004</name>
</gene>
<protein>
    <submittedName>
        <fullName evidence="1">Uncharacterized protein</fullName>
    </submittedName>
</protein>
<sequence>MAAWSKIASMGHVPGNTYDMKKMKSNFFQEFHYLEVDSPSLRQQLFLENPNLRFVVFNDAKDCCVDAANPSITSLPPYLTVNTVLLHSREYVRHVAYLDRHAEARKKKDLEQKAAAPKQTIFHPEHPKPKRVQPPKPNRTVSLAFDYIPLQLSAEVIDHNGKSIHQISSDVKTWLSPAWRPGKSDGNGD</sequence>
<keyword evidence="2" id="KW-1185">Reference proteome</keyword>
<organism evidence="1 2">
    <name type="scientific">Coniosporium uncinatum</name>
    <dbReference type="NCBI Taxonomy" id="93489"/>
    <lineage>
        <taxon>Eukaryota</taxon>
        <taxon>Fungi</taxon>
        <taxon>Dikarya</taxon>
        <taxon>Ascomycota</taxon>
        <taxon>Pezizomycotina</taxon>
        <taxon>Dothideomycetes</taxon>
        <taxon>Dothideomycetes incertae sedis</taxon>
        <taxon>Coniosporium</taxon>
    </lineage>
</organism>
<proteinExistence type="predicted"/>
<reference evidence="1" key="1">
    <citation type="submission" date="2024-09" db="EMBL/GenBank/DDBJ databases">
        <title>Black Yeasts Isolated from many extreme environments.</title>
        <authorList>
            <person name="Coleine C."/>
            <person name="Stajich J.E."/>
            <person name="Selbmann L."/>
        </authorList>
    </citation>
    <scope>NUCLEOTIDE SEQUENCE</scope>
    <source>
        <strain evidence="1">CCFEE 5737</strain>
    </source>
</reference>